<dbReference type="OrthoDB" id="2554945at2759"/>
<proteinExistence type="predicted"/>
<accession>A8PSW8</accession>
<dbReference type="InParanoid" id="A8PSW8"/>
<dbReference type="EMBL" id="AAYY01000001">
    <property type="protein sequence ID" value="EDP45340.1"/>
    <property type="molecule type" value="Genomic_DNA"/>
</dbReference>
<feature type="region of interest" description="Disordered" evidence="1">
    <location>
        <begin position="1"/>
        <end position="39"/>
    </location>
</feature>
<dbReference type="AlphaFoldDB" id="A8PSW8"/>
<dbReference type="GeneID" id="5856860"/>
<feature type="region of interest" description="Disordered" evidence="1">
    <location>
        <begin position="53"/>
        <end position="201"/>
    </location>
</feature>
<feature type="compositionally biased region" description="Basic residues" evidence="1">
    <location>
        <begin position="58"/>
        <end position="68"/>
    </location>
</feature>
<keyword evidence="3" id="KW-1185">Reference proteome</keyword>
<reference evidence="2 3" key="1">
    <citation type="journal article" date="2007" name="Proc. Natl. Acad. Sci. U.S.A.">
        <title>Dandruff-associated Malassezia genomes reveal convergent and divergent virulence traits shared with plant and human fungal pathogens.</title>
        <authorList>
            <person name="Xu J."/>
            <person name="Saunders C.W."/>
            <person name="Hu P."/>
            <person name="Grant R.A."/>
            <person name="Boekhout T."/>
            <person name="Kuramae E.E."/>
            <person name="Kronstad J.W."/>
            <person name="Deangelis Y.M."/>
            <person name="Reeder N.L."/>
            <person name="Johnstone K.R."/>
            <person name="Leland M."/>
            <person name="Fieno A.M."/>
            <person name="Begley W.M."/>
            <person name="Sun Y."/>
            <person name="Lacey M.P."/>
            <person name="Chaudhary T."/>
            <person name="Keough T."/>
            <person name="Chu L."/>
            <person name="Sears R."/>
            <person name="Yuan B."/>
            <person name="Dawson T.L.Jr."/>
        </authorList>
    </citation>
    <scope>NUCLEOTIDE SEQUENCE [LARGE SCALE GENOMIC DNA]</scope>
    <source>
        <strain evidence="3">ATCC MYA-4612 / CBS 7966</strain>
    </source>
</reference>
<feature type="compositionally biased region" description="Basic and acidic residues" evidence="1">
    <location>
        <begin position="106"/>
        <end position="118"/>
    </location>
</feature>
<evidence type="ECO:0000313" key="3">
    <source>
        <dbReference type="Proteomes" id="UP000008837"/>
    </source>
</evidence>
<comment type="caution">
    <text evidence="2">The sequence shown here is derived from an EMBL/GenBank/DDBJ whole genome shotgun (WGS) entry which is preliminary data.</text>
</comment>
<name>A8PSW8_MALGO</name>
<dbReference type="KEGG" id="mgl:MGL_0329"/>
<sequence length="250" mass="27526">MTQSNRVQRQEKDEADGDDDGGGEENEKADEPEALDPALFAAAFARTGDAAARDVLTKHKVGRRPRKARSSESSIRLPGERTVLRTWNDEPEHEDLTDAPLQHTPLDPHHSMPSARERGYKKRKLGLRSKDVRANPIEKPRRPRRTKAKSKTTDPDDPLGLQDPAFMPGGEFFHLTGRPTSKRQRAGQRIGHDLAIRERGAGGRVQGTYAKWEDGQLPAAGVPTSDDTTTASHTVFYTLVGLPGSQPAFA</sequence>
<feature type="compositionally biased region" description="Basic and acidic residues" evidence="1">
    <location>
        <begin position="128"/>
        <end position="140"/>
    </location>
</feature>
<organism evidence="2 3">
    <name type="scientific">Malassezia globosa (strain ATCC MYA-4612 / CBS 7966)</name>
    <name type="common">Dandruff-associated fungus</name>
    <dbReference type="NCBI Taxonomy" id="425265"/>
    <lineage>
        <taxon>Eukaryota</taxon>
        <taxon>Fungi</taxon>
        <taxon>Dikarya</taxon>
        <taxon>Basidiomycota</taxon>
        <taxon>Ustilaginomycotina</taxon>
        <taxon>Malasseziomycetes</taxon>
        <taxon>Malasseziales</taxon>
        <taxon>Malasseziaceae</taxon>
        <taxon>Malassezia</taxon>
    </lineage>
</organism>
<dbReference type="VEuPathDB" id="FungiDB:MGL_0329"/>
<dbReference type="RefSeq" id="XP_001732554.1">
    <property type="nucleotide sequence ID" value="XM_001732502.1"/>
</dbReference>
<evidence type="ECO:0000256" key="1">
    <source>
        <dbReference type="SAM" id="MobiDB-lite"/>
    </source>
</evidence>
<protein>
    <submittedName>
        <fullName evidence="2">Uncharacterized protein</fullName>
    </submittedName>
</protein>
<evidence type="ECO:0000313" key="2">
    <source>
        <dbReference type="EMBL" id="EDP45340.1"/>
    </source>
</evidence>
<dbReference type="Proteomes" id="UP000008837">
    <property type="component" value="Unassembled WGS sequence"/>
</dbReference>
<gene>
    <name evidence="2" type="ORF">MGL_0329</name>
</gene>
<feature type="compositionally biased region" description="Basic and acidic residues" evidence="1">
    <location>
        <begin position="190"/>
        <end position="201"/>
    </location>
</feature>
<feature type="compositionally biased region" description="Acidic residues" evidence="1">
    <location>
        <begin position="13"/>
        <end position="24"/>
    </location>
</feature>
<feature type="compositionally biased region" description="Basic and acidic residues" evidence="1">
    <location>
        <begin position="78"/>
        <end position="96"/>
    </location>
</feature>
<feature type="compositionally biased region" description="Basic residues" evidence="1">
    <location>
        <begin position="141"/>
        <end position="150"/>
    </location>
</feature>